<dbReference type="Proteomes" id="UP000273001">
    <property type="component" value="Chromosome"/>
</dbReference>
<dbReference type="EMBL" id="CP032514">
    <property type="protein sequence ID" value="AYD90640.1"/>
    <property type="molecule type" value="Genomic_DNA"/>
</dbReference>
<proteinExistence type="predicted"/>
<protein>
    <submittedName>
        <fullName evidence="1">DUF2997 domain-containing protein</fullName>
    </submittedName>
</protein>
<evidence type="ECO:0000313" key="2">
    <source>
        <dbReference type="Proteomes" id="UP000273001"/>
    </source>
</evidence>
<organism evidence="1 2">
    <name type="scientific">Actinomyces lilanjuaniae</name>
    <dbReference type="NCBI Taxonomy" id="2321394"/>
    <lineage>
        <taxon>Bacteria</taxon>
        <taxon>Bacillati</taxon>
        <taxon>Actinomycetota</taxon>
        <taxon>Actinomycetes</taxon>
        <taxon>Actinomycetales</taxon>
        <taxon>Actinomycetaceae</taxon>
        <taxon>Actinomyces</taxon>
    </lineage>
</organism>
<keyword evidence="2" id="KW-1185">Reference proteome</keyword>
<dbReference type="Pfam" id="PF11211">
    <property type="entry name" value="DUF2997"/>
    <property type="match status" value="1"/>
</dbReference>
<reference evidence="1 2" key="1">
    <citation type="submission" date="2018-09" db="EMBL/GenBank/DDBJ databases">
        <authorList>
            <person name="Li J."/>
        </authorList>
    </citation>
    <scope>NUCLEOTIDE SEQUENCE [LARGE SCALE GENOMIC DNA]</scope>
    <source>
        <strain evidence="1 2">2129</strain>
    </source>
</reference>
<accession>A0ABN5PQG2</accession>
<sequence length="75" mass="7874">MSARRYLKVSVGPDGTVDAETIGFVGSSCLPQVGVLEDILEAVATESAFTADYYAAQGVSQQDTTEETTVAGRQN</sequence>
<name>A0ABN5PQG2_9ACTO</name>
<dbReference type="RefSeq" id="WP_119835415.1">
    <property type="nucleotide sequence ID" value="NZ_CP032514.1"/>
</dbReference>
<dbReference type="InterPro" id="IPR021375">
    <property type="entry name" value="DUF2997"/>
</dbReference>
<gene>
    <name evidence="1" type="ORF">D5R93_12685</name>
</gene>
<evidence type="ECO:0000313" key="1">
    <source>
        <dbReference type="EMBL" id="AYD90640.1"/>
    </source>
</evidence>